<dbReference type="GeneID" id="58787786"/>
<organism evidence="1 2">
    <name type="scientific">Nitrososphaera gargensis (strain Ga9.2)</name>
    <dbReference type="NCBI Taxonomy" id="1237085"/>
    <lineage>
        <taxon>Archaea</taxon>
        <taxon>Nitrososphaerota</taxon>
        <taxon>Nitrososphaeria</taxon>
        <taxon>Nitrososphaerales</taxon>
        <taxon>Nitrososphaeraceae</taxon>
        <taxon>Nitrososphaera</taxon>
    </lineage>
</organism>
<dbReference type="BioCyc" id="CNIT1237085:G1324-2977-MONOMER"/>
<dbReference type="STRING" id="1237085.Ngar_c29770"/>
<sequence>MTQLKDLVDGTVVGSGSDFIVIQKGKKRLLLESPNFTIKELKSATTPYGSHID</sequence>
<dbReference type="RefSeq" id="WP_015020429.1">
    <property type="nucleotide sequence ID" value="NC_018719.1"/>
</dbReference>
<dbReference type="AlphaFoldDB" id="K0IIV0"/>
<proteinExistence type="predicted"/>
<keyword evidence="2" id="KW-1185">Reference proteome</keyword>
<gene>
    <name evidence="1" type="ordered locus">Ngar_c29770</name>
</gene>
<protein>
    <submittedName>
        <fullName evidence="1">Uncharacterized protein</fullName>
    </submittedName>
</protein>
<evidence type="ECO:0000313" key="2">
    <source>
        <dbReference type="Proteomes" id="UP000008037"/>
    </source>
</evidence>
<name>K0IIV0_NITGG</name>
<dbReference type="KEGG" id="nga:Ngar_c29770"/>
<dbReference type="EMBL" id="CP002408">
    <property type="protein sequence ID" value="AFU59895.1"/>
    <property type="molecule type" value="Genomic_DNA"/>
</dbReference>
<reference evidence="1 2" key="1">
    <citation type="journal article" date="2012" name="Environ. Microbiol.">
        <title>The genome of the ammonia-oxidizing Candidatus Nitrososphaera gargensis: insights into metabolic versatility and environmental adaptations.</title>
        <authorList>
            <person name="Spang A."/>
            <person name="Poehlein A."/>
            <person name="Offre P."/>
            <person name="Zumbragel S."/>
            <person name="Haider S."/>
            <person name="Rychlik N."/>
            <person name="Nowka B."/>
            <person name="Schmeisser C."/>
            <person name="Lebedeva E.V."/>
            <person name="Rattei T."/>
            <person name="Bohm C."/>
            <person name="Schmid M."/>
            <person name="Galushko A."/>
            <person name="Hatzenpichler R."/>
            <person name="Weinmaier T."/>
            <person name="Daniel R."/>
            <person name="Schleper C."/>
            <person name="Spieck E."/>
            <person name="Streit W."/>
            <person name="Wagner M."/>
        </authorList>
    </citation>
    <scope>NUCLEOTIDE SEQUENCE [LARGE SCALE GENOMIC DNA]</scope>
    <source>
        <strain evidence="2">Ga9.2</strain>
    </source>
</reference>
<dbReference type="InParanoid" id="K0IIV0"/>
<dbReference type="OrthoDB" id="6019at2157"/>
<dbReference type="Proteomes" id="UP000008037">
    <property type="component" value="Chromosome"/>
</dbReference>
<accession>K0IIV0</accession>
<dbReference type="HOGENOM" id="CLU_3057263_0_0_2"/>
<evidence type="ECO:0000313" key="1">
    <source>
        <dbReference type="EMBL" id="AFU59895.1"/>
    </source>
</evidence>